<dbReference type="EC" id="2.7.1.24" evidence="8 9"/>
<dbReference type="PANTHER" id="PTHR10695:SF46">
    <property type="entry name" value="BIFUNCTIONAL COENZYME A SYNTHASE-RELATED"/>
    <property type="match status" value="1"/>
</dbReference>
<evidence type="ECO:0000256" key="6">
    <source>
        <dbReference type="ARBA" id="ARBA00022840"/>
    </source>
</evidence>
<comment type="caution">
    <text evidence="10">The sequence shown here is derived from an EMBL/GenBank/DDBJ whole genome shotgun (WGS) entry which is preliminary data.</text>
</comment>
<dbReference type="NCBIfam" id="TIGR00152">
    <property type="entry name" value="dephospho-CoA kinase"/>
    <property type="match status" value="1"/>
</dbReference>
<dbReference type="SUPFAM" id="SSF52540">
    <property type="entry name" value="P-loop containing nucleoside triphosphate hydrolases"/>
    <property type="match status" value="1"/>
</dbReference>
<evidence type="ECO:0000256" key="1">
    <source>
        <dbReference type="ARBA" id="ARBA00009018"/>
    </source>
</evidence>
<evidence type="ECO:0000256" key="9">
    <source>
        <dbReference type="NCBIfam" id="TIGR00152"/>
    </source>
</evidence>
<dbReference type="PROSITE" id="PS51219">
    <property type="entry name" value="DPCK"/>
    <property type="match status" value="1"/>
</dbReference>
<evidence type="ECO:0000256" key="3">
    <source>
        <dbReference type="ARBA" id="ARBA00022679"/>
    </source>
</evidence>
<dbReference type="AlphaFoldDB" id="A0A917EDJ4"/>
<evidence type="ECO:0000256" key="2">
    <source>
        <dbReference type="ARBA" id="ARBA00022490"/>
    </source>
</evidence>
<dbReference type="OrthoDB" id="9812943at2"/>
<keyword evidence="4 8" id="KW-0547">Nucleotide-binding</keyword>
<comment type="catalytic activity">
    <reaction evidence="8">
        <text>3'-dephospho-CoA + ATP = ADP + CoA + H(+)</text>
        <dbReference type="Rhea" id="RHEA:18245"/>
        <dbReference type="ChEBI" id="CHEBI:15378"/>
        <dbReference type="ChEBI" id="CHEBI:30616"/>
        <dbReference type="ChEBI" id="CHEBI:57287"/>
        <dbReference type="ChEBI" id="CHEBI:57328"/>
        <dbReference type="ChEBI" id="CHEBI:456216"/>
        <dbReference type="EC" id="2.7.1.24"/>
    </reaction>
</comment>
<dbReference type="FunFam" id="3.40.50.300:FF:000991">
    <property type="entry name" value="Dephospho-CoA kinase"/>
    <property type="match status" value="1"/>
</dbReference>
<evidence type="ECO:0000313" key="10">
    <source>
        <dbReference type="EMBL" id="GGE27625.1"/>
    </source>
</evidence>
<comment type="pathway">
    <text evidence="8">Cofactor biosynthesis; coenzyme A biosynthesis; CoA from (R)-pantothenate: step 5/5.</text>
</comment>
<dbReference type="PANTHER" id="PTHR10695">
    <property type="entry name" value="DEPHOSPHO-COA KINASE-RELATED"/>
    <property type="match status" value="1"/>
</dbReference>
<dbReference type="HAMAP" id="MF_00376">
    <property type="entry name" value="Dephospho_CoA_kinase"/>
    <property type="match status" value="1"/>
</dbReference>
<comment type="function">
    <text evidence="8">Catalyzes the phosphorylation of the 3'-hydroxyl group of dephosphocoenzyme A to form coenzyme A.</text>
</comment>
<dbReference type="InterPro" id="IPR001977">
    <property type="entry name" value="Depp_CoAkinase"/>
</dbReference>
<proteinExistence type="inferred from homology"/>
<comment type="subcellular location">
    <subcellularLocation>
        <location evidence="8">Cytoplasm</location>
    </subcellularLocation>
</comment>
<evidence type="ECO:0000256" key="4">
    <source>
        <dbReference type="ARBA" id="ARBA00022741"/>
    </source>
</evidence>
<dbReference type="GO" id="GO:0004140">
    <property type="term" value="F:dephospho-CoA kinase activity"/>
    <property type="evidence" value="ECO:0007669"/>
    <property type="project" value="UniProtKB-UniRule"/>
</dbReference>
<keyword evidence="2 8" id="KW-0963">Cytoplasm</keyword>
<feature type="binding site" evidence="8">
    <location>
        <begin position="12"/>
        <end position="17"/>
    </location>
    <ligand>
        <name>ATP</name>
        <dbReference type="ChEBI" id="CHEBI:30616"/>
    </ligand>
</feature>
<dbReference type="InterPro" id="IPR027417">
    <property type="entry name" value="P-loop_NTPase"/>
</dbReference>
<dbReference type="GO" id="GO:0015937">
    <property type="term" value="P:coenzyme A biosynthetic process"/>
    <property type="evidence" value="ECO:0007669"/>
    <property type="project" value="UniProtKB-UniRule"/>
</dbReference>
<dbReference type="Gene3D" id="3.40.50.300">
    <property type="entry name" value="P-loop containing nucleotide triphosphate hydrolases"/>
    <property type="match status" value="1"/>
</dbReference>
<dbReference type="GO" id="GO:0005524">
    <property type="term" value="F:ATP binding"/>
    <property type="evidence" value="ECO:0007669"/>
    <property type="project" value="UniProtKB-UniRule"/>
</dbReference>
<dbReference type="Proteomes" id="UP000660801">
    <property type="component" value="Unassembled WGS sequence"/>
</dbReference>
<name>A0A917EDJ4_9STRE</name>
<keyword evidence="3 8" id="KW-0808">Transferase</keyword>
<organism evidence="10 11">
    <name type="scientific">Streptococcus himalayensis</name>
    <dbReference type="NCBI Taxonomy" id="1888195"/>
    <lineage>
        <taxon>Bacteria</taxon>
        <taxon>Bacillati</taxon>
        <taxon>Bacillota</taxon>
        <taxon>Bacilli</taxon>
        <taxon>Lactobacillales</taxon>
        <taxon>Streptococcaceae</taxon>
        <taxon>Streptococcus</taxon>
    </lineage>
</organism>
<evidence type="ECO:0000256" key="7">
    <source>
        <dbReference type="ARBA" id="ARBA00022993"/>
    </source>
</evidence>
<sequence>MTRVIGLTGGIASGKSTVTAYLRKRGYQVIDADEVVHTLQQKGGKLYQALLQEYGPNILLPNQELDRGKLAAVVFANEESLERTNRLQQAIIREELASLKAQHEGSESLLFMDIPLLFELNYEQWFEEIWLVGLSKSQQVERLMARNRLSQEEAEKRIAAQLSLAEKRQRASSYIDNSGSVKQTYAQIDRLLQELERR</sequence>
<keyword evidence="7 8" id="KW-0173">Coenzyme A biosynthesis</keyword>
<accession>A0A917EDJ4</accession>
<reference evidence="10" key="2">
    <citation type="submission" date="2020-09" db="EMBL/GenBank/DDBJ databases">
        <authorList>
            <person name="Sun Q."/>
            <person name="Zhou Y."/>
        </authorList>
    </citation>
    <scope>NUCLEOTIDE SEQUENCE</scope>
    <source>
        <strain evidence="10">CGMCC 1.15533</strain>
    </source>
</reference>
<reference evidence="10" key="1">
    <citation type="journal article" date="2014" name="Int. J. Syst. Evol. Microbiol.">
        <title>Complete genome sequence of Corynebacterium casei LMG S-19264T (=DSM 44701T), isolated from a smear-ripened cheese.</title>
        <authorList>
            <consortium name="US DOE Joint Genome Institute (JGI-PGF)"/>
            <person name="Walter F."/>
            <person name="Albersmeier A."/>
            <person name="Kalinowski J."/>
            <person name="Ruckert C."/>
        </authorList>
    </citation>
    <scope>NUCLEOTIDE SEQUENCE</scope>
    <source>
        <strain evidence="10">CGMCC 1.15533</strain>
    </source>
</reference>
<dbReference type="Pfam" id="PF01121">
    <property type="entry name" value="CoaE"/>
    <property type="match status" value="1"/>
</dbReference>
<evidence type="ECO:0000256" key="5">
    <source>
        <dbReference type="ARBA" id="ARBA00022777"/>
    </source>
</evidence>
<protein>
    <recommendedName>
        <fullName evidence="8 9">Dephospho-CoA kinase</fullName>
        <ecNumber evidence="8 9">2.7.1.24</ecNumber>
    </recommendedName>
    <alternativeName>
        <fullName evidence="8">Dephosphocoenzyme A kinase</fullName>
    </alternativeName>
</protein>
<gene>
    <name evidence="8 10" type="primary">coaE</name>
    <name evidence="10" type="ORF">GCM10011510_05990</name>
</gene>
<keyword evidence="6 8" id="KW-0067">ATP-binding</keyword>
<evidence type="ECO:0000313" key="11">
    <source>
        <dbReference type="Proteomes" id="UP000660801"/>
    </source>
</evidence>
<evidence type="ECO:0000256" key="8">
    <source>
        <dbReference type="HAMAP-Rule" id="MF_00376"/>
    </source>
</evidence>
<keyword evidence="11" id="KW-1185">Reference proteome</keyword>
<dbReference type="RefSeq" id="WP_068991840.1">
    <property type="nucleotide sequence ID" value="NZ_BMJN01000006.1"/>
</dbReference>
<dbReference type="EMBL" id="BMJN01000006">
    <property type="protein sequence ID" value="GGE27625.1"/>
    <property type="molecule type" value="Genomic_DNA"/>
</dbReference>
<dbReference type="CDD" id="cd02022">
    <property type="entry name" value="DPCK"/>
    <property type="match status" value="1"/>
</dbReference>
<dbReference type="GO" id="GO:0005737">
    <property type="term" value="C:cytoplasm"/>
    <property type="evidence" value="ECO:0007669"/>
    <property type="project" value="UniProtKB-SubCell"/>
</dbReference>
<comment type="similarity">
    <text evidence="1 8">Belongs to the CoaE family.</text>
</comment>
<keyword evidence="5 8" id="KW-0418">Kinase</keyword>